<dbReference type="SUPFAM" id="SSF52402">
    <property type="entry name" value="Adenine nucleotide alpha hydrolases-like"/>
    <property type="match status" value="1"/>
</dbReference>
<dbReference type="PANTHER" id="PTHR46268:SF6">
    <property type="entry name" value="UNIVERSAL STRESS PROTEIN UP12"/>
    <property type="match status" value="1"/>
</dbReference>
<dbReference type="OrthoDB" id="281037at2157"/>
<dbReference type="Gene3D" id="3.40.50.620">
    <property type="entry name" value="HUPs"/>
    <property type="match status" value="1"/>
</dbReference>
<evidence type="ECO:0000313" key="4">
    <source>
        <dbReference type="Proteomes" id="UP000189370"/>
    </source>
</evidence>
<dbReference type="PRINTS" id="PR01438">
    <property type="entry name" value="UNVRSLSTRESS"/>
</dbReference>
<accession>A0A1S8ATL4</accession>
<dbReference type="InterPro" id="IPR014729">
    <property type="entry name" value="Rossmann-like_a/b/a_fold"/>
</dbReference>
<dbReference type="EMBL" id="LWLN01000001">
    <property type="protein sequence ID" value="OLZ39936.1"/>
    <property type="molecule type" value="Genomic_DNA"/>
</dbReference>
<evidence type="ECO:0000313" key="3">
    <source>
        <dbReference type="EMBL" id="OLZ39936.1"/>
    </source>
</evidence>
<comment type="caution">
    <text evidence="3">The sequence shown here is derived from an EMBL/GenBank/DDBJ whole genome shotgun (WGS) entry which is preliminary data.</text>
</comment>
<evidence type="ECO:0000259" key="2">
    <source>
        <dbReference type="Pfam" id="PF00582"/>
    </source>
</evidence>
<keyword evidence="4" id="KW-1185">Reference proteome</keyword>
<dbReference type="RefSeq" id="WP_076143371.1">
    <property type="nucleotide sequence ID" value="NZ_LWLN01000001.1"/>
</dbReference>
<dbReference type="InterPro" id="IPR006016">
    <property type="entry name" value="UspA"/>
</dbReference>
<reference evidence="4" key="1">
    <citation type="submission" date="2016-04" db="EMBL/GenBank/DDBJ databases">
        <authorList>
            <person name="Chen S.-C."/>
            <person name="Lai M.-C."/>
        </authorList>
    </citation>
    <scope>NUCLEOTIDE SEQUENCE [LARGE SCALE GENOMIC DNA]</scope>
    <source>
        <strain evidence="4">AB14</strain>
    </source>
</reference>
<dbReference type="Pfam" id="PF00582">
    <property type="entry name" value="Usp"/>
    <property type="match status" value="1"/>
</dbReference>
<proteinExistence type="inferred from homology"/>
<name>A0A1S8ATL4_9EURY</name>
<feature type="domain" description="UspA" evidence="2">
    <location>
        <begin position="3"/>
        <end position="143"/>
    </location>
</feature>
<organism evidence="3 4">
    <name type="scientific">Natrinema saccharevitans</name>
    <dbReference type="NCBI Taxonomy" id="301967"/>
    <lineage>
        <taxon>Archaea</taxon>
        <taxon>Methanobacteriati</taxon>
        <taxon>Methanobacteriota</taxon>
        <taxon>Stenosarchaea group</taxon>
        <taxon>Halobacteria</taxon>
        <taxon>Halobacteriales</taxon>
        <taxon>Natrialbaceae</taxon>
        <taxon>Natrinema</taxon>
    </lineage>
</organism>
<sequence>MYHVLAPVDTDEQRATAQLETLRSLPADPDDLSVTVLHVLEEIDTIADEGGTTFIDDVNESLSEIRDVPDTVALIEDGLADDGIDVERTEMVGEPADGIRQVAEEIDADSILLGVRKRSPVGKAIFGSVSQQVIIDTDRPVIIAE</sequence>
<protein>
    <submittedName>
        <fullName evidence="3">Universal stress protein UspA</fullName>
    </submittedName>
</protein>
<dbReference type="CDD" id="cd00293">
    <property type="entry name" value="USP-like"/>
    <property type="match status" value="1"/>
</dbReference>
<comment type="similarity">
    <text evidence="1">Belongs to the universal stress protein A family.</text>
</comment>
<dbReference type="PANTHER" id="PTHR46268">
    <property type="entry name" value="STRESS RESPONSE PROTEIN NHAX"/>
    <property type="match status" value="1"/>
</dbReference>
<dbReference type="InterPro" id="IPR006015">
    <property type="entry name" value="Universal_stress_UspA"/>
</dbReference>
<dbReference type="AlphaFoldDB" id="A0A1S8ATL4"/>
<dbReference type="Proteomes" id="UP000189370">
    <property type="component" value="Unassembled WGS sequence"/>
</dbReference>
<dbReference type="STRING" id="301967.A6E15_02595"/>
<gene>
    <name evidence="3" type="ORF">A6E15_02595</name>
</gene>
<evidence type="ECO:0000256" key="1">
    <source>
        <dbReference type="ARBA" id="ARBA00008791"/>
    </source>
</evidence>